<dbReference type="NCBIfam" id="TIGR01643">
    <property type="entry name" value="YD_repeat_2x"/>
    <property type="match status" value="6"/>
</dbReference>
<evidence type="ECO:0000256" key="2">
    <source>
        <dbReference type="SAM" id="MobiDB-lite"/>
    </source>
</evidence>
<evidence type="ECO:0000256" key="1">
    <source>
        <dbReference type="ARBA" id="ARBA00022737"/>
    </source>
</evidence>
<dbReference type="InterPro" id="IPR056823">
    <property type="entry name" value="TEN-like_YD-shell"/>
</dbReference>
<dbReference type="InterPro" id="IPR006530">
    <property type="entry name" value="YD"/>
</dbReference>
<dbReference type="SMART" id="SM00710">
    <property type="entry name" value="PbH1"/>
    <property type="match status" value="12"/>
</dbReference>
<evidence type="ECO:0000259" key="5">
    <source>
        <dbReference type="PROSITE" id="PS50853"/>
    </source>
</evidence>
<dbReference type="InterPro" id="IPR006626">
    <property type="entry name" value="PbH1"/>
</dbReference>
<feature type="domain" description="PKD" evidence="4">
    <location>
        <begin position="1272"/>
        <end position="1323"/>
    </location>
</feature>
<organism evidence="6 7">
    <name type="scientific">Candidatus Chloroploca mongolica</name>
    <dbReference type="NCBI Taxonomy" id="2528176"/>
    <lineage>
        <taxon>Bacteria</taxon>
        <taxon>Bacillati</taxon>
        <taxon>Chloroflexota</taxon>
        <taxon>Chloroflexia</taxon>
        <taxon>Chloroflexales</taxon>
        <taxon>Chloroflexineae</taxon>
        <taxon>Oscillochloridaceae</taxon>
        <taxon>Candidatus Chloroploca</taxon>
    </lineage>
</organism>
<dbReference type="Pfam" id="PF05593">
    <property type="entry name" value="RHS_repeat"/>
    <property type="match status" value="2"/>
</dbReference>
<evidence type="ECO:0000256" key="3">
    <source>
        <dbReference type="SAM" id="SignalP"/>
    </source>
</evidence>
<dbReference type="Gene3D" id="2.160.20.10">
    <property type="entry name" value="Single-stranded right-handed beta-helix, Pectin lyase-like"/>
    <property type="match status" value="2"/>
</dbReference>
<evidence type="ECO:0000313" key="6">
    <source>
        <dbReference type="EMBL" id="MBP1464671.1"/>
    </source>
</evidence>
<dbReference type="InterPro" id="IPR039448">
    <property type="entry name" value="Beta_helix"/>
</dbReference>
<dbReference type="SUPFAM" id="SSF49265">
    <property type="entry name" value="Fibronectin type III"/>
    <property type="match status" value="1"/>
</dbReference>
<keyword evidence="1" id="KW-0677">Repeat</keyword>
<dbReference type="InterPro" id="IPR055353">
    <property type="entry name" value="DUF7619"/>
</dbReference>
<evidence type="ECO:0000313" key="7">
    <source>
        <dbReference type="Proteomes" id="UP001193081"/>
    </source>
</evidence>
<proteinExistence type="predicted"/>
<accession>A0ABS4D5F7</accession>
<comment type="caution">
    <text evidence="6">The sequence shown here is derived from an EMBL/GenBank/DDBJ whole genome shotgun (WGS) entry which is preliminary data.</text>
</comment>
<dbReference type="Pfam" id="PF13229">
    <property type="entry name" value="Beta_helix"/>
    <property type="match status" value="1"/>
</dbReference>
<dbReference type="InterPro" id="IPR050708">
    <property type="entry name" value="T6SS_VgrG/RHS"/>
</dbReference>
<dbReference type="InterPro" id="IPR003961">
    <property type="entry name" value="FN3_dom"/>
</dbReference>
<dbReference type="RefSeq" id="WP_135476573.1">
    <property type="nucleotide sequence ID" value="NZ_SIJK02000003.1"/>
</dbReference>
<dbReference type="InterPro" id="IPR035986">
    <property type="entry name" value="PKD_dom_sf"/>
</dbReference>
<protein>
    <recommendedName>
        <fullName evidence="8">PKD domain-containing protein</fullName>
    </recommendedName>
</protein>
<dbReference type="EMBL" id="SIJK02000003">
    <property type="protein sequence ID" value="MBP1464671.1"/>
    <property type="molecule type" value="Genomic_DNA"/>
</dbReference>
<dbReference type="Proteomes" id="UP001193081">
    <property type="component" value="Unassembled WGS sequence"/>
</dbReference>
<dbReference type="SUPFAM" id="SSF51126">
    <property type="entry name" value="Pectin lyase-like"/>
    <property type="match status" value="2"/>
</dbReference>
<evidence type="ECO:0000259" key="4">
    <source>
        <dbReference type="PROSITE" id="PS50093"/>
    </source>
</evidence>
<dbReference type="InterPro" id="IPR000601">
    <property type="entry name" value="PKD_dom"/>
</dbReference>
<dbReference type="InterPro" id="IPR031325">
    <property type="entry name" value="RHS_repeat"/>
</dbReference>
<dbReference type="NCBIfam" id="TIGR03696">
    <property type="entry name" value="Rhs_assc_core"/>
    <property type="match status" value="1"/>
</dbReference>
<feature type="chain" id="PRO_5047290514" description="PKD domain-containing protein" evidence="3">
    <location>
        <begin position="30"/>
        <end position="3124"/>
    </location>
</feature>
<keyword evidence="3" id="KW-0732">Signal</keyword>
<dbReference type="SUPFAM" id="SSF49299">
    <property type="entry name" value="PKD domain"/>
    <property type="match status" value="1"/>
</dbReference>
<dbReference type="InterPro" id="IPR036116">
    <property type="entry name" value="FN3_sf"/>
</dbReference>
<dbReference type="PANTHER" id="PTHR32305:SF15">
    <property type="entry name" value="PROTEIN RHSA-RELATED"/>
    <property type="match status" value="1"/>
</dbReference>
<dbReference type="InterPro" id="IPR011050">
    <property type="entry name" value="Pectin_lyase_fold/virulence"/>
</dbReference>
<dbReference type="InterPro" id="IPR022385">
    <property type="entry name" value="Rhs_assc_core"/>
</dbReference>
<feature type="region of interest" description="Disordered" evidence="2">
    <location>
        <begin position="2785"/>
        <end position="2817"/>
    </location>
</feature>
<dbReference type="InterPro" id="IPR013783">
    <property type="entry name" value="Ig-like_fold"/>
</dbReference>
<dbReference type="Pfam" id="PF24595">
    <property type="entry name" value="DUF7619"/>
    <property type="match status" value="2"/>
</dbReference>
<feature type="signal peptide" evidence="3">
    <location>
        <begin position="1"/>
        <end position="29"/>
    </location>
</feature>
<gene>
    <name evidence="6" type="ORF">EYB53_003005</name>
</gene>
<dbReference type="InterPro" id="IPR045351">
    <property type="entry name" value="DUF6531"/>
</dbReference>
<keyword evidence="7" id="KW-1185">Reference proteome</keyword>
<dbReference type="PROSITE" id="PS50093">
    <property type="entry name" value="PKD"/>
    <property type="match status" value="1"/>
</dbReference>
<dbReference type="PANTHER" id="PTHR32305">
    <property type="match status" value="1"/>
</dbReference>
<sequence length="3124" mass="335949">MALRRIPHFVLSLLCVGIFVALSNSPVAASITRTSGARETTGNTPVEYPPAAIDVSGTINSNTTWTLANSPYRVTGDVTVAAGVTLTIEPGVVVQFAQLMGLWVNGTLQAVGTAENPITFTGTTEQTDWWRFIAVQNAGSATIAYSTIAYAGWNENAGILKSGSGALNVQHSTIRNIGGDGLRIAASYSNFTSANNSFTNSNYGVRVGINASFDDNTSTFADNTINVYLDSGTITQPVTWNLNPAYSFFVSSDIVVDATGELDILPGTVVKFQQLRGLWVDGSLRAEGTAEDPIYFTDWRDDTVGGDANNDGDATIPAANWWRWINVRTTGTASFSHAHIAYAGWNDSVGLLKGGTGDLGIQHTTIRHTGGDGLRVAGNTGGVTLNNTSLVSNTASGLRLINAGQVSGQSNSFSNNTSYGILQDVNDSFGYTGNTFTGNGTAAVGINGGTRLTDMLLSPDGNPFRIIGDTTITATTTLTVEAGVHVEVAQLRGLWVNGTLHAVGTPTSPITFTGTTETANWWRFIAVQNAGSATFAYSTIAYAGWNDSAGILKAGSGALDLQHSTIRNNNGDGLRIAAGYSSFTSANNSFANSNYGVRLGINASFDDTTSTFADNNINVYLDGGTITQPVTWNLNPAYSFFVSSDIVVDATGELDILPGTVVKFQQLRGLWVDGSLRAEGTAEDPIYFTDWRDDTVGGDANNDGDATIPAANWWRWINVRTTGTASFSHAHIAYAGWNDSVGLLKGGTGDLGIQHTTIRHTGGDGLRVAGNTGGVTLNNTSLVSNTASGLRLINAGQVSGQSNSFSNNTSYGILQDVNDSFGYTGNTFTGNGTAAVGINGGTRLTDLLLSPAGNPFRLIGDLTINATTTLTVEAGVRVEVAQLRGLWVNGTLYAVGTPTSPITFTGTTESTSSWRWINVQNAGSATFAYSTIAYAGWNDNVGILKTGSGALDLQHSTIRNIGGDGLRIAAGYSSFTSANNSFTNSNYGVQVGINASFDDNTSTFADNNINVYLDSGTITQPVTWNLNPAYSFFVSSDITVGATGELDILPGTVVKFQQLRGFWVDGILRAEGTAEDPIYFTEWRDDTVGGDANNNGGANGPGPNWWRWINVRNAGTASFSYAHIAYAGWNDNVGLLKTGTGDLTLQHSSIRAMGGDGLRLNGSTGTHTLVRNQLTNNDTGILVQNQAEALVVSHHLIEGNTNFGVRNVSSANVDARSTWWGDATGPRHASNPEGLGDTVSDGVLFTPWRTTPSSGQILAPRRDGTLVAGDWLRFSGSTVDDAQATYRWTFGDGRSFATRTPGLIAFPNPGVITVTYTATSDGGDDPYPDQQTFTVVPDTGNLPDLVLTQVTVPITLAVGQPASLSYRVQNTGQGAAGPTWQDAVYLSTDAQLDRTDQLLGAVASNRTLAPGASYEQTILVTLPTLEEGSYNLIVVVNDTWQVLELRRLNNEQATLITAQVPVLQAGVDQVSSYTTGRVEHFYRLNATGDGQHLMLDASRVPATLEVSLRFGALPTRGTYDERISGGERLVVPAATAGQWYLLIAGNATSAGSYTIQYDLTALALTGSSPVRQGTQADLELALTGAGFLSPLEIALVGSTGTVYEAQDVDVDSYTAARATFSAGSVPAGVYGVRVTHHAQTATLPTAVTLIEGGTAKLDLDLILPARFGYHQLATVFVEYTNSGDAPMPAPLLLVTATQNGQPGAIITLEQHRLSDGFWTSAMPQGFANDVQFLAAGETPGVLQPGETRRVPIYYAGWQKPWDFRYPPFDWEVKVLDANDTTPVDWAALKDGMRPDYVQPDAWDVLWANYTTLAGDTWGDYVRMLSQNAQYLARLGQRVDDITTLQAFSFRQADGLNPMRVLASGMDAVVEGPGLTIAFERSYLQPLSRRFELGDLGRGWTHNWHQGMTVSEDGTVSITDLTGTPRIFQPDSRYSGRYLAQPGDQATLRTADGGYRLTEASGLIQFYRDGKLQYLEEPNGNRITITYTGDQMTRLEHSSGDFLAFSYTPAGYLATITDQHGRQTTYTYNGAYLASVTTDDGRTTTYTYATEGAAQHALTSIGQPDGVTQNFTYDPLGRLATTSRDEGAEQISFTYSSGRVNMTDALGNTNRFFFDTWSRIVKIENALGQAVVMTFNDVGNLTATTDPDGLSSTFAYDLRGNLTETTDAMRRTTRFAYERTANRLAAVTDAAGNRTNYSYDAKGNLSTIAHPDGSTETWSYDAQGNPTARTNRRGNALASTYDAAGRITSKTYADASTVTYTYDARGNLATAVDATGTTTFTYDQHDYLTRIDFPQDRWLSFTYDTVGRRSTSTDQLSYQVTYHYDEAGRLSRVADGDGDLVTYSYDELGRLARQELGNGIVTTYGYDPAGRLLSQINRNPDETELARFVYTYDRRGRRIEMESHYGVWRYTYDDVGQLLRATLTSSEAAIADQDLRYEYDAVGNRVRTTINGVEEAYATNNLNQSTTVGDHTYTYDLDGNLIRDEGPGGVTVYTYNDENRLTGVTRGGDTWAYTYDALGNRVAVDENGAVTHSVVDPLGLGNTVGTYANDGSLVARYAYGSSLVQRWSATDGASYYSFDPMGNVSEVTGVAGVVQNTYAYRPFGETALRNVTIPNPFEFMGAFGVMADSTGLHHVRARQYDAQRGRFNAMDPLGFGSGDLNGYRYAMNNPMSFVDPDGEIPFAVIVIGKWAIGAYTSYRTACGVADVYYAGQDELRKKREANLIDDPLDERSRLDWRSNLRSGTKNAETAIEFVAGGTIPHKDALDISRDALNKKKTWGETFFPCSFSRDPIPPPNPPAGSGTSGAGGSAGSQDPNEKISVAGFGTGNFVRADTLVTYRIDFENYPDATAPAQVVTIRDPLSTDLDWSTLELTEIGFGEVMLQVPPGRQEFQTVVDYTYTDDEYDFTLEVHVEAWLEDGQLNVNFTSIDPVTNLPPTVDKGFLPPETDPATGRGRGFVAYTIRPQPGLPSGTAIRNIATIQFDFSLEIDTNQVDPMDKSQGTDPTKEALVTFDRLAPTSSVTALPAVTPTTPFTVTWQGADDANGSGVASYEVYVQESGGAWTTWLTNTTATAAAFDGQNGQTYSFYVVATDHVGHRESKPAQAEATTTVAVQSRYMVYLPLTVR</sequence>
<dbReference type="Gene3D" id="2.180.10.10">
    <property type="entry name" value="RHS repeat-associated core"/>
    <property type="match status" value="3"/>
</dbReference>
<name>A0ABS4D5F7_9CHLR</name>
<reference evidence="6 7" key="1">
    <citation type="submission" date="2021-03" db="EMBL/GenBank/DDBJ databases">
        <authorList>
            <person name="Grouzdev D.S."/>
        </authorList>
    </citation>
    <scope>NUCLEOTIDE SEQUENCE [LARGE SCALE GENOMIC DNA]</scope>
    <source>
        <strain evidence="6 7">M50-1</strain>
    </source>
</reference>
<dbReference type="InterPro" id="IPR011635">
    <property type="entry name" value="CARDB"/>
</dbReference>
<dbReference type="Pfam" id="PF25023">
    <property type="entry name" value="TEN_YD-shell"/>
    <property type="match status" value="2"/>
</dbReference>
<dbReference type="InterPro" id="IPR012334">
    <property type="entry name" value="Pectin_lyas_fold"/>
</dbReference>
<dbReference type="Pfam" id="PF20148">
    <property type="entry name" value="DUF6531"/>
    <property type="match status" value="1"/>
</dbReference>
<feature type="domain" description="Fibronectin type-III" evidence="5">
    <location>
        <begin position="3016"/>
        <end position="3111"/>
    </location>
</feature>
<dbReference type="PROSITE" id="PS50853">
    <property type="entry name" value="FN3"/>
    <property type="match status" value="1"/>
</dbReference>
<dbReference type="Gene3D" id="2.60.40.10">
    <property type="entry name" value="Immunoglobulins"/>
    <property type="match status" value="3"/>
</dbReference>
<evidence type="ECO:0008006" key="8">
    <source>
        <dbReference type="Google" id="ProtNLM"/>
    </source>
</evidence>
<dbReference type="Pfam" id="PF07705">
    <property type="entry name" value="CARDB"/>
    <property type="match status" value="1"/>
</dbReference>